<feature type="domain" description="Histidine kinase" evidence="13">
    <location>
        <begin position="265"/>
        <end position="479"/>
    </location>
</feature>
<feature type="domain" description="HAMP" evidence="14">
    <location>
        <begin position="188"/>
        <end position="250"/>
    </location>
</feature>
<dbReference type="SMART" id="SM00304">
    <property type="entry name" value="HAMP"/>
    <property type="match status" value="1"/>
</dbReference>
<dbReference type="SUPFAM" id="SSF47384">
    <property type="entry name" value="Homodimeric domain of signal transducing histidine kinase"/>
    <property type="match status" value="1"/>
</dbReference>
<dbReference type="Pfam" id="PF02518">
    <property type="entry name" value="HATPase_c"/>
    <property type="match status" value="1"/>
</dbReference>
<comment type="subcellular location">
    <subcellularLocation>
        <location evidence="3">Cell membrane</location>
    </subcellularLocation>
</comment>
<dbReference type="PANTHER" id="PTHR45436">
    <property type="entry name" value="SENSOR HISTIDINE KINASE YKOH"/>
    <property type="match status" value="1"/>
</dbReference>
<keyword evidence="16" id="KW-1185">Reference proteome</keyword>
<evidence type="ECO:0000259" key="14">
    <source>
        <dbReference type="PROSITE" id="PS50885"/>
    </source>
</evidence>
<dbReference type="InterPro" id="IPR003660">
    <property type="entry name" value="HAMP_dom"/>
</dbReference>
<dbReference type="EC" id="2.7.13.3" evidence="4"/>
<dbReference type="CDD" id="cd00075">
    <property type="entry name" value="HATPase"/>
    <property type="match status" value="1"/>
</dbReference>
<evidence type="ECO:0000256" key="6">
    <source>
        <dbReference type="ARBA" id="ARBA00022679"/>
    </source>
</evidence>
<evidence type="ECO:0000256" key="7">
    <source>
        <dbReference type="ARBA" id="ARBA00022692"/>
    </source>
</evidence>
<keyword evidence="7 12" id="KW-0812">Transmembrane</keyword>
<dbReference type="Gene3D" id="1.10.287.130">
    <property type="match status" value="1"/>
</dbReference>
<proteinExistence type="predicted"/>
<dbReference type="Proteomes" id="UP000305778">
    <property type="component" value="Unassembled WGS sequence"/>
</dbReference>
<comment type="cofactor">
    <cofactor evidence="2">
        <name>a divalent metal cation</name>
        <dbReference type="ChEBI" id="CHEBI:60240"/>
    </cofactor>
</comment>
<reference evidence="15 16" key="1">
    <citation type="submission" date="2019-04" db="EMBL/GenBank/DDBJ databases">
        <title>Streptomyces oryziradicis sp. nov., a novel actinomycete isolated from rhizosphere soil of rice (Oryza sativa L.).</title>
        <authorList>
            <person name="Li C."/>
        </authorList>
    </citation>
    <scope>NUCLEOTIDE SEQUENCE [LARGE SCALE GENOMIC DNA]</scope>
    <source>
        <strain evidence="15 16">NEAU-C40</strain>
    </source>
</reference>
<dbReference type="GO" id="GO:0005886">
    <property type="term" value="C:plasma membrane"/>
    <property type="evidence" value="ECO:0007669"/>
    <property type="project" value="UniProtKB-SubCell"/>
</dbReference>
<evidence type="ECO:0000256" key="11">
    <source>
        <dbReference type="ARBA" id="ARBA00023136"/>
    </source>
</evidence>
<evidence type="ECO:0000256" key="3">
    <source>
        <dbReference type="ARBA" id="ARBA00004236"/>
    </source>
</evidence>
<dbReference type="RefSeq" id="WP_136725991.1">
    <property type="nucleotide sequence ID" value="NZ_SUMC01000024.1"/>
</dbReference>
<keyword evidence="8 15" id="KW-0418">Kinase</keyword>
<dbReference type="PRINTS" id="PR00344">
    <property type="entry name" value="BCTRLSENSOR"/>
</dbReference>
<dbReference type="InterPro" id="IPR003594">
    <property type="entry name" value="HATPase_dom"/>
</dbReference>
<feature type="transmembrane region" description="Helical" evidence="12">
    <location>
        <begin position="12"/>
        <end position="35"/>
    </location>
</feature>
<dbReference type="InterPro" id="IPR003661">
    <property type="entry name" value="HisK_dim/P_dom"/>
</dbReference>
<keyword evidence="10" id="KW-0902">Two-component regulatory system</keyword>
<dbReference type="Gene3D" id="6.10.340.10">
    <property type="match status" value="1"/>
</dbReference>
<evidence type="ECO:0000256" key="1">
    <source>
        <dbReference type="ARBA" id="ARBA00000085"/>
    </source>
</evidence>
<dbReference type="InterPro" id="IPR005467">
    <property type="entry name" value="His_kinase_dom"/>
</dbReference>
<comment type="catalytic activity">
    <reaction evidence="1">
        <text>ATP + protein L-histidine = ADP + protein N-phospho-L-histidine.</text>
        <dbReference type="EC" id="2.7.13.3"/>
    </reaction>
</comment>
<dbReference type="AlphaFoldDB" id="A0A4U0SJL4"/>
<dbReference type="OrthoDB" id="9786919at2"/>
<dbReference type="SMART" id="SM00388">
    <property type="entry name" value="HisKA"/>
    <property type="match status" value="1"/>
</dbReference>
<dbReference type="CDD" id="cd00082">
    <property type="entry name" value="HisKA"/>
    <property type="match status" value="1"/>
</dbReference>
<dbReference type="PANTHER" id="PTHR45436:SF5">
    <property type="entry name" value="SENSOR HISTIDINE KINASE TRCS"/>
    <property type="match status" value="1"/>
</dbReference>
<comment type="caution">
    <text evidence="15">The sequence shown here is derived from an EMBL/GenBank/DDBJ whole genome shotgun (WGS) entry which is preliminary data.</text>
</comment>
<organism evidence="15 16">
    <name type="scientific">Actinacidiphila oryziradicis</name>
    <dbReference type="NCBI Taxonomy" id="2571141"/>
    <lineage>
        <taxon>Bacteria</taxon>
        <taxon>Bacillati</taxon>
        <taxon>Actinomycetota</taxon>
        <taxon>Actinomycetes</taxon>
        <taxon>Kitasatosporales</taxon>
        <taxon>Streptomycetaceae</taxon>
        <taxon>Actinacidiphila</taxon>
    </lineage>
</organism>
<name>A0A4U0SJL4_9ACTN</name>
<dbReference type="FunFam" id="3.30.565.10:FF:000006">
    <property type="entry name" value="Sensor histidine kinase WalK"/>
    <property type="match status" value="1"/>
</dbReference>
<dbReference type="InterPro" id="IPR036097">
    <property type="entry name" value="HisK_dim/P_sf"/>
</dbReference>
<dbReference type="InterPro" id="IPR050428">
    <property type="entry name" value="TCS_sensor_his_kinase"/>
</dbReference>
<dbReference type="EMBL" id="SUMC01000024">
    <property type="protein sequence ID" value="TKA09148.1"/>
    <property type="molecule type" value="Genomic_DNA"/>
</dbReference>
<dbReference type="InterPro" id="IPR036890">
    <property type="entry name" value="HATPase_C_sf"/>
</dbReference>
<evidence type="ECO:0000256" key="4">
    <source>
        <dbReference type="ARBA" id="ARBA00012438"/>
    </source>
</evidence>
<dbReference type="PROSITE" id="PS50109">
    <property type="entry name" value="HIS_KIN"/>
    <property type="match status" value="1"/>
</dbReference>
<dbReference type="Gene3D" id="3.30.565.10">
    <property type="entry name" value="Histidine kinase-like ATPase, C-terminal domain"/>
    <property type="match status" value="1"/>
</dbReference>
<dbReference type="InterPro" id="IPR004358">
    <property type="entry name" value="Sig_transdc_His_kin-like_C"/>
</dbReference>
<evidence type="ECO:0000256" key="8">
    <source>
        <dbReference type="ARBA" id="ARBA00022777"/>
    </source>
</evidence>
<dbReference type="FunFam" id="1.10.287.130:FF:000001">
    <property type="entry name" value="Two-component sensor histidine kinase"/>
    <property type="match status" value="1"/>
</dbReference>
<dbReference type="Pfam" id="PF00512">
    <property type="entry name" value="HisKA"/>
    <property type="match status" value="1"/>
</dbReference>
<gene>
    <name evidence="15" type="ORF">FCI23_23965</name>
</gene>
<protein>
    <recommendedName>
        <fullName evidence="4">histidine kinase</fullName>
        <ecNumber evidence="4">2.7.13.3</ecNumber>
    </recommendedName>
</protein>
<evidence type="ECO:0000313" key="15">
    <source>
        <dbReference type="EMBL" id="TKA09148.1"/>
    </source>
</evidence>
<dbReference type="GO" id="GO:0005509">
    <property type="term" value="F:calcium ion binding"/>
    <property type="evidence" value="ECO:0007669"/>
    <property type="project" value="UniProtKB-ARBA"/>
</dbReference>
<dbReference type="SUPFAM" id="SSF55874">
    <property type="entry name" value="ATPase domain of HSP90 chaperone/DNA topoisomerase II/histidine kinase"/>
    <property type="match status" value="1"/>
</dbReference>
<evidence type="ECO:0000256" key="12">
    <source>
        <dbReference type="SAM" id="Phobius"/>
    </source>
</evidence>
<evidence type="ECO:0000256" key="5">
    <source>
        <dbReference type="ARBA" id="ARBA00022553"/>
    </source>
</evidence>
<dbReference type="GO" id="GO:0000155">
    <property type="term" value="F:phosphorelay sensor kinase activity"/>
    <property type="evidence" value="ECO:0007669"/>
    <property type="project" value="InterPro"/>
</dbReference>
<accession>A0A4U0SJL4</accession>
<evidence type="ECO:0000256" key="10">
    <source>
        <dbReference type="ARBA" id="ARBA00023012"/>
    </source>
</evidence>
<dbReference type="SMART" id="SM00387">
    <property type="entry name" value="HATPase_c"/>
    <property type="match status" value="1"/>
</dbReference>
<evidence type="ECO:0000259" key="13">
    <source>
        <dbReference type="PROSITE" id="PS50109"/>
    </source>
</evidence>
<sequence length="492" mass="51076">MSGRHWTLRTRLTVSTTALLAVVCAVIALITALAMRSFLRQSLDDRLDAVADRSAGTVTRTVGKSAELSYLSAFGVPGGTVGVAVDGGSVTTAEMVSATGEAEQPTAAQQAVLAAVRADGGHYTVRLPGLGVYRVKAVRAGSADGAVVTTGVPLAAVDSIVTRLVVVELVVAAGGLALAGLASAVVVGRNLRPLRQISATALRISGRPLHSGEVSALERVPASDADANTEVGRVAAALNRLLGHVEGALEARHASEQRMRRFLADASHELRTPLAAITGYAQLTRRGTEVVGPQTALALAQVEAGAARLSSLVDDLLLLARLDDNRPLERGEVDLSPLVAEAVRDVHTAAPDHHWRLEVPNEPVLVTGDQARLHQVVANLLANARTHTPAGTTVTAAVRPQEDGILVQVTDDGPGISPELLSRVFERFARGDASRSRAAGGTGLGLAVVSSVVAAHNGRVEAASEPGRTVFTLRLPWGAPSPERIAEAVESY</sequence>
<evidence type="ECO:0000256" key="2">
    <source>
        <dbReference type="ARBA" id="ARBA00001968"/>
    </source>
</evidence>
<keyword evidence="9 12" id="KW-1133">Transmembrane helix</keyword>
<keyword evidence="6" id="KW-0808">Transferase</keyword>
<keyword evidence="11 12" id="KW-0472">Membrane</keyword>
<evidence type="ECO:0000256" key="9">
    <source>
        <dbReference type="ARBA" id="ARBA00022989"/>
    </source>
</evidence>
<dbReference type="PROSITE" id="PS50885">
    <property type="entry name" value="HAMP"/>
    <property type="match status" value="1"/>
</dbReference>
<evidence type="ECO:0000313" key="16">
    <source>
        <dbReference type="Proteomes" id="UP000305778"/>
    </source>
</evidence>
<keyword evidence="5" id="KW-0597">Phosphoprotein</keyword>